<dbReference type="PANTHER" id="PTHR45339:SF1">
    <property type="entry name" value="HYBRID SIGNAL TRANSDUCTION HISTIDINE KINASE J"/>
    <property type="match status" value="1"/>
</dbReference>
<dbReference type="CDD" id="cd17546">
    <property type="entry name" value="REC_hyHK_CKI1_RcsC-like"/>
    <property type="match status" value="1"/>
</dbReference>
<keyword evidence="10" id="KW-1185">Reference proteome</keyword>
<sequence length="740" mass="76004">MAPLRDRLARFVHGAAPFAGAALIAVLLIAPVVAALVALHSGGAAASDPAPVAVLAVVLASTCGLGLVLVRRNRALRREVARLEARVEDLADARWARVDAEERARSIVELPGDLVVRRDGDRRVTAVNDAVCALLRAERIDVLGRAVELPVLEQGPVTVLADGTRTHDQKIATASGPRWIAWREAVVRDGDGLAIHSVGRDVTDRVTAERALAEARDAADAANRAKTRFLATVSHEIRTPLNGILGMTDLLLDTPLSPAQATYARAVRTSGQALLVLIEDILDFAKIESGRIEIVPRPFDLAAVIEEVVELLAPRAHAKDVEIGAFVDPALSARVTGDAARVRQVLLNLVGNAVKFTECGSVVVAVEPAAPAPGEEADGVVLTVRDTGIGIAPTAQARIFGEFEQAEGGAARRFGGTGLGLAITRRLVERMGGTVTVSSAPGEGSCFRAALPLAAAPAPAVAPPPALTGTRVVIVAADPPALAPLGRQLAAWGADVRMRSPAAAPAALADGGVDALLVDRSVGETAATALAGLPAGTADGRPARRILLLRPGERAALAGLAAAGFSDYLVKPVRAASLAGRFGQPADALAATLPSAAVPPVVPQSSASPRAVLVAEDNPINALLVRALVERLGHAVTLTPDGAAAVAAWAAARDAGRPFDVVLMDLHMPGLDGVAAAARIRALEADSGARVPIVALTADASPAEPERFGAAGLDAVLVKPLDRDRLAALLADLGDGRRAA</sequence>
<dbReference type="PRINTS" id="PR00344">
    <property type="entry name" value="BCTRLSENSOR"/>
</dbReference>
<dbReference type="FunFam" id="1.10.287.130:FF:000158">
    <property type="entry name" value="Hybrid sensor histidine kinase/response regulator"/>
    <property type="match status" value="1"/>
</dbReference>
<evidence type="ECO:0000256" key="2">
    <source>
        <dbReference type="ARBA" id="ARBA00012438"/>
    </source>
</evidence>
<keyword evidence="6" id="KW-0812">Transmembrane</keyword>
<dbReference type="InterPro" id="IPR036097">
    <property type="entry name" value="HisK_dim/P_sf"/>
</dbReference>
<proteinExistence type="predicted"/>
<dbReference type="Gene3D" id="3.30.450.20">
    <property type="entry name" value="PAS domain"/>
    <property type="match status" value="1"/>
</dbReference>
<feature type="transmembrane region" description="Helical" evidence="6">
    <location>
        <begin position="50"/>
        <end position="70"/>
    </location>
</feature>
<evidence type="ECO:0000256" key="4">
    <source>
        <dbReference type="ARBA" id="ARBA00023012"/>
    </source>
</evidence>
<comment type="catalytic activity">
    <reaction evidence="1">
        <text>ATP + protein L-histidine = ADP + protein N-phospho-L-histidine.</text>
        <dbReference type="EC" id="2.7.13.3"/>
    </reaction>
</comment>
<dbReference type="InterPro" id="IPR004358">
    <property type="entry name" value="Sig_transdc_His_kin-like_C"/>
</dbReference>
<keyword evidence="6" id="KW-1133">Transmembrane helix</keyword>
<dbReference type="CDD" id="cd00082">
    <property type="entry name" value="HisKA"/>
    <property type="match status" value="1"/>
</dbReference>
<dbReference type="SUPFAM" id="SSF55785">
    <property type="entry name" value="PYP-like sensor domain (PAS domain)"/>
    <property type="match status" value="1"/>
</dbReference>
<dbReference type="SMART" id="SM00387">
    <property type="entry name" value="HATPase_c"/>
    <property type="match status" value="1"/>
</dbReference>
<dbReference type="PROSITE" id="PS50109">
    <property type="entry name" value="HIS_KIN"/>
    <property type="match status" value="1"/>
</dbReference>
<dbReference type="Gene3D" id="3.40.50.2300">
    <property type="match status" value="1"/>
</dbReference>
<dbReference type="InterPro" id="IPR035965">
    <property type="entry name" value="PAS-like_dom_sf"/>
</dbReference>
<organism evidence="9 10">
    <name type="scientific">Rhodoplanes serenus</name>
    <dbReference type="NCBI Taxonomy" id="200615"/>
    <lineage>
        <taxon>Bacteria</taxon>
        <taxon>Pseudomonadati</taxon>
        <taxon>Pseudomonadota</taxon>
        <taxon>Alphaproteobacteria</taxon>
        <taxon>Hyphomicrobiales</taxon>
        <taxon>Nitrobacteraceae</taxon>
        <taxon>Rhodoplanes</taxon>
    </lineage>
</organism>
<keyword evidence="4" id="KW-0902">Two-component regulatory system</keyword>
<dbReference type="Pfam" id="PF02518">
    <property type="entry name" value="HATPase_c"/>
    <property type="match status" value="1"/>
</dbReference>
<keyword evidence="6" id="KW-0472">Membrane</keyword>
<evidence type="ECO:0000313" key="9">
    <source>
        <dbReference type="EMBL" id="VCU07984.1"/>
    </source>
</evidence>
<evidence type="ECO:0000256" key="6">
    <source>
        <dbReference type="SAM" id="Phobius"/>
    </source>
</evidence>
<feature type="domain" description="Histidine kinase" evidence="7">
    <location>
        <begin position="232"/>
        <end position="455"/>
    </location>
</feature>
<dbReference type="PANTHER" id="PTHR45339">
    <property type="entry name" value="HYBRID SIGNAL TRANSDUCTION HISTIDINE KINASE J"/>
    <property type="match status" value="1"/>
</dbReference>
<dbReference type="Gene3D" id="1.10.287.130">
    <property type="match status" value="1"/>
</dbReference>
<accession>A0A447CRX2</accession>
<dbReference type="Proteomes" id="UP000289200">
    <property type="component" value="Unassembled WGS sequence"/>
</dbReference>
<evidence type="ECO:0000259" key="8">
    <source>
        <dbReference type="PROSITE" id="PS50110"/>
    </source>
</evidence>
<feature type="modified residue" description="4-aspartylphosphate" evidence="5">
    <location>
        <position position="665"/>
    </location>
</feature>
<dbReference type="SMART" id="SM00448">
    <property type="entry name" value="REC"/>
    <property type="match status" value="2"/>
</dbReference>
<name>A0A447CRX2_9BRAD</name>
<dbReference type="InterPro" id="IPR036890">
    <property type="entry name" value="HATPase_C_sf"/>
</dbReference>
<dbReference type="InterPro" id="IPR001789">
    <property type="entry name" value="Sig_transdc_resp-reg_receiver"/>
</dbReference>
<feature type="domain" description="Response regulatory" evidence="8">
    <location>
        <begin position="611"/>
        <end position="734"/>
    </location>
</feature>
<evidence type="ECO:0000313" key="10">
    <source>
        <dbReference type="Proteomes" id="UP000289200"/>
    </source>
</evidence>
<evidence type="ECO:0000256" key="3">
    <source>
        <dbReference type="ARBA" id="ARBA00022553"/>
    </source>
</evidence>
<evidence type="ECO:0000256" key="5">
    <source>
        <dbReference type="PROSITE-ProRule" id="PRU00169"/>
    </source>
</evidence>
<dbReference type="InterPro" id="IPR003594">
    <property type="entry name" value="HATPase_dom"/>
</dbReference>
<dbReference type="SUPFAM" id="SSF47384">
    <property type="entry name" value="Homodimeric domain of signal transducing histidine kinase"/>
    <property type="match status" value="1"/>
</dbReference>
<keyword evidence="3 5" id="KW-0597">Phosphoprotein</keyword>
<dbReference type="EMBL" id="UWOC01000088">
    <property type="protein sequence ID" value="VCU07984.1"/>
    <property type="molecule type" value="Genomic_DNA"/>
</dbReference>
<protein>
    <recommendedName>
        <fullName evidence="2">histidine kinase</fullName>
        <ecNumber evidence="2">2.7.13.3</ecNumber>
    </recommendedName>
</protein>
<dbReference type="InterPro" id="IPR011006">
    <property type="entry name" value="CheY-like_superfamily"/>
</dbReference>
<dbReference type="SUPFAM" id="SSF55874">
    <property type="entry name" value="ATPase domain of HSP90 chaperone/DNA topoisomerase II/histidine kinase"/>
    <property type="match status" value="1"/>
</dbReference>
<evidence type="ECO:0000256" key="1">
    <source>
        <dbReference type="ARBA" id="ARBA00000085"/>
    </source>
</evidence>
<comment type="caution">
    <text evidence="9">The sequence shown here is derived from an EMBL/GenBank/DDBJ whole genome shotgun (WGS) entry which is preliminary data.</text>
</comment>
<dbReference type="FunFam" id="3.30.565.10:FF:000078">
    <property type="entry name" value="Two-component sensor histidine kinase"/>
    <property type="match status" value="1"/>
</dbReference>
<dbReference type="Gene3D" id="3.30.565.10">
    <property type="entry name" value="Histidine kinase-like ATPase, C-terminal domain"/>
    <property type="match status" value="1"/>
</dbReference>
<dbReference type="GO" id="GO:0000155">
    <property type="term" value="F:phosphorelay sensor kinase activity"/>
    <property type="evidence" value="ECO:0007669"/>
    <property type="project" value="InterPro"/>
</dbReference>
<dbReference type="Pfam" id="PF00512">
    <property type="entry name" value="HisKA"/>
    <property type="match status" value="1"/>
</dbReference>
<dbReference type="InterPro" id="IPR005467">
    <property type="entry name" value="His_kinase_dom"/>
</dbReference>
<dbReference type="CDD" id="cd16922">
    <property type="entry name" value="HATPase_EvgS-ArcB-TorS-like"/>
    <property type="match status" value="1"/>
</dbReference>
<feature type="transmembrane region" description="Helical" evidence="6">
    <location>
        <begin position="12"/>
        <end position="38"/>
    </location>
</feature>
<dbReference type="SMART" id="SM00388">
    <property type="entry name" value="HisKA"/>
    <property type="match status" value="1"/>
</dbReference>
<dbReference type="PROSITE" id="PS50110">
    <property type="entry name" value="RESPONSE_REGULATORY"/>
    <property type="match status" value="1"/>
</dbReference>
<dbReference type="SUPFAM" id="SSF52172">
    <property type="entry name" value="CheY-like"/>
    <property type="match status" value="2"/>
</dbReference>
<gene>
    <name evidence="9" type="primary">barA_1</name>
    <name evidence="9" type="ORF">RHODGE_RHODGE_01127</name>
</gene>
<dbReference type="InterPro" id="IPR003661">
    <property type="entry name" value="HisK_dim/P_dom"/>
</dbReference>
<dbReference type="AlphaFoldDB" id="A0A447CRX2"/>
<keyword evidence="9" id="KW-0418">Kinase</keyword>
<keyword evidence="9" id="KW-0808">Transferase</keyword>
<evidence type="ECO:0000259" key="7">
    <source>
        <dbReference type="PROSITE" id="PS50109"/>
    </source>
</evidence>
<dbReference type="Pfam" id="PF00072">
    <property type="entry name" value="Response_reg"/>
    <property type="match status" value="1"/>
</dbReference>
<reference evidence="10" key="1">
    <citation type="submission" date="2018-10" db="EMBL/GenBank/DDBJ databases">
        <authorList>
            <person name="Peiro R."/>
            <person name="Begona"/>
            <person name="Cbmso G."/>
            <person name="Lopez M."/>
            <person name="Gonzalez S."/>
            <person name="Sacristan E."/>
            <person name="Castillo E."/>
        </authorList>
    </citation>
    <scope>NUCLEOTIDE SEQUENCE [LARGE SCALE GENOMIC DNA]</scope>
</reference>
<dbReference type="RefSeq" id="WP_129608137.1">
    <property type="nucleotide sequence ID" value="NZ_UWOC01000088.1"/>
</dbReference>
<dbReference type="OrthoDB" id="9813151at2"/>
<dbReference type="EC" id="2.7.13.3" evidence="2"/>